<evidence type="ECO:0000256" key="5">
    <source>
        <dbReference type="ARBA" id="ARBA00022912"/>
    </source>
</evidence>
<feature type="compositionally biased region" description="Low complexity" evidence="7">
    <location>
        <begin position="1295"/>
        <end position="1323"/>
    </location>
</feature>
<feature type="compositionally biased region" description="Low complexity" evidence="7">
    <location>
        <begin position="1104"/>
        <end position="1137"/>
    </location>
</feature>
<evidence type="ECO:0000256" key="3">
    <source>
        <dbReference type="ARBA" id="ARBA00022618"/>
    </source>
</evidence>
<feature type="domain" description="Tyrosine specific protein phosphatases" evidence="9">
    <location>
        <begin position="266"/>
        <end position="328"/>
    </location>
</feature>
<dbReference type="SMART" id="SM00195">
    <property type="entry name" value="DSPc"/>
    <property type="match status" value="1"/>
</dbReference>
<feature type="compositionally biased region" description="Polar residues" evidence="7">
    <location>
        <begin position="1138"/>
        <end position="1149"/>
    </location>
</feature>
<dbReference type="Pfam" id="PF14671">
    <property type="entry name" value="DSPn"/>
    <property type="match status" value="1"/>
</dbReference>
<feature type="domain" description="Tyrosine-protein phosphatase" evidence="8">
    <location>
        <begin position="183"/>
        <end position="341"/>
    </location>
</feature>
<evidence type="ECO:0000256" key="6">
    <source>
        <dbReference type="ARBA" id="ARBA00023306"/>
    </source>
</evidence>
<dbReference type="InterPro" id="IPR020422">
    <property type="entry name" value="TYR_PHOSPHATASE_DUAL_dom"/>
</dbReference>
<sequence>MLDDDNNDLLAAASEIQRNRLYFVTFKKNIKPQSTPNTHYFSIDEEYIYENFYNDFGPLNICMLYRYCQKLNSKLTAKCHANKKIIHYTTLNASKRLNAAYLIGSYSIIYLNKLPMDAYRPLVAGDIPAYTRFCDASFGPSGYKISLIDCLNAVYKSLKAGFFSFDDFDAEEYEYFERVENGDFNWIVPQKFIAFCGPHQKSKTLPNGYPCHSPERYFEYFHENNVTTVIRLNAKVYHASSFENAGFDHKDLFFIDGSTPSDLILKKFLTICENTKGAIAVHCKAGLGRTGSLIGAYIMKHYNFTALEAIAWLRLCRPGSVIGHQQQWMEDKQAWLWAEGERMRKRSGSQCPIHKYGIYSIALKQVLSTGGVPQLTQTKENCVKGISQKVDTMHLHDSEEISTNGNIKTGVTTRARSPITANTVTNNTTTTTPTVTTHNRRSKDKAKADSRNANVSSVSDEDTTITEENGDDEDTTDNSNATYIASTRRRKSPTIHVGTTLASAAAVNSLVDSIKPPTPPVRRTPPIAVSEAVTRVSPAGGAEPLYAEKKLKKPCIGLEAAQRPTIASTVKMTQAAIDKQNSQTQGDKLNQIKALRRQHQQQTHQPTTVQQLSQQAAPTILQQQLTTQHNSRGNNTNANAYSVDLERHMRARSQPFRNNIANIMPSVHGTAGTGEMALPHALRQADCQSMAAATAAAASAAATAAAVAHEAMLAATAALNNKNLYNCNNRFVFNTHYTNTNTNNHNHNNNINHNQYNNTRTNNNLINLLTTATHTTTVTTGTGAPCTRGEGGTAVTTTTTTSATTLPGGGGSVTTRARSLAIYSKRMGFMHLRKAETQQLQQQQQQLSNNNSNSAIGNVAANNNNTTATTSSGCALPHHHHHHHHHDVTAPTLSSLNKQTKTYNNTLISSTSNVATAGMNESKIPVVRANAALIDASGAPTTTTASNSSSGIGSCATIPPTRGGASRAPHHHMTLRGRSRIRYNRAGAAAIGATVEPPCTTVTARYYRDASAIPTISSATTTAASTPLDAGGGGAGGTGCSGGGGVGGARSVSATLDLNSNPLQGGDASGVSAFAHNKVTQSTSLPKSHIYYQRHHHHHSHGSNANKHNINYINNNNNSNNNNNNNNNNINVQINENLRSTPPLDTNRLSSNNNCGAGSGRGGGSYDAVNTSAAAANSTTTTAAARASPTGIPTGITKRNKRSLSSTRLEKDKCDEYNTKLLRKTAGSNGNATMQSNSGNTCASGSNNANNNNNNNQLSGCAGGGSVAAGSELIAGGSNRAVSHVGGYRTRHHLTNAAPAPTTTNNTMLESSTASSASSTSTSGIPTPTAANTAHGLYMQRGSGARYAAAAVLAVERERETKLKLRKKISY</sequence>
<evidence type="ECO:0000313" key="14">
    <source>
        <dbReference type="RefSeq" id="XP_049302729.1"/>
    </source>
</evidence>
<evidence type="ECO:0000256" key="7">
    <source>
        <dbReference type="SAM" id="MobiDB-lite"/>
    </source>
</evidence>
<dbReference type="CDD" id="cd14499">
    <property type="entry name" value="CDC14_C"/>
    <property type="match status" value="1"/>
</dbReference>
<keyword evidence="11 12" id="KW-0808">Transferase</keyword>
<feature type="region of interest" description="Disordered" evidence="7">
    <location>
        <begin position="1295"/>
        <end position="1328"/>
    </location>
</feature>
<reference evidence="10 11" key="1">
    <citation type="submission" date="2025-05" db="UniProtKB">
        <authorList>
            <consortium name="RefSeq"/>
        </authorList>
    </citation>
    <scope>NUCLEOTIDE SEQUENCE [LARGE SCALE GENOMIC DNA]</scope>
    <source>
        <tissue evidence="11 12">Adult</tissue>
    </source>
</reference>
<organism evidence="10 13">
    <name type="scientific">Bactrocera dorsalis</name>
    <name type="common">Oriental fruit fly</name>
    <name type="synonym">Dacus dorsalis</name>
    <dbReference type="NCBI Taxonomy" id="27457"/>
    <lineage>
        <taxon>Eukaryota</taxon>
        <taxon>Metazoa</taxon>
        <taxon>Ecdysozoa</taxon>
        <taxon>Arthropoda</taxon>
        <taxon>Hexapoda</taxon>
        <taxon>Insecta</taxon>
        <taxon>Pterygota</taxon>
        <taxon>Neoptera</taxon>
        <taxon>Endopterygota</taxon>
        <taxon>Diptera</taxon>
        <taxon>Brachycera</taxon>
        <taxon>Muscomorpha</taxon>
        <taxon>Tephritoidea</taxon>
        <taxon>Tephritidae</taxon>
        <taxon>Bactrocera</taxon>
        <taxon>Bactrocera</taxon>
    </lineage>
</organism>
<keyword evidence="5" id="KW-0904">Protein phosphatase</keyword>
<dbReference type="PROSITE" id="PS00383">
    <property type="entry name" value="TYR_PHOSPHATASE_1"/>
    <property type="match status" value="1"/>
</dbReference>
<feature type="compositionally biased region" description="Acidic residues" evidence="7">
    <location>
        <begin position="459"/>
        <end position="476"/>
    </location>
</feature>
<dbReference type="RefSeq" id="XP_049302729.1">
    <property type="nucleotide sequence ID" value="XM_049446772.1"/>
</dbReference>
<keyword evidence="3" id="KW-0132">Cell division</keyword>
<keyword evidence="6" id="KW-0131">Cell cycle</keyword>
<evidence type="ECO:0000259" key="8">
    <source>
        <dbReference type="PROSITE" id="PS50054"/>
    </source>
</evidence>
<name>A0ABM3J0G4_BACDO</name>
<feature type="compositionally biased region" description="Basic residues" evidence="7">
    <location>
        <begin position="877"/>
        <end position="886"/>
    </location>
</feature>
<feature type="compositionally biased region" description="Low complexity" evidence="7">
    <location>
        <begin position="840"/>
        <end position="872"/>
    </location>
</feature>
<dbReference type="InterPro" id="IPR016130">
    <property type="entry name" value="Tyr_Pase_AS"/>
</dbReference>
<dbReference type="RefSeq" id="XP_049302727.1">
    <property type="nucleotide sequence ID" value="XM_049446770.1"/>
</dbReference>
<feature type="region of interest" description="Disordered" evidence="7">
    <location>
        <begin position="939"/>
        <end position="971"/>
    </location>
</feature>
<dbReference type="PROSITE" id="PS50054">
    <property type="entry name" value="TYR_PHOSPHATASE_DUAL"/>
    <property type="match status" value="1"/>
</dbReference>
<feature type="region of interest" description="Disordered" evidence="7">
    <location>
        <begin position="1225"/>
        <end position="1245"/>
    </location>
</feature>
<dbReference type="PROSITE" id="PS50056">
    <property type="entry name" value="TYR_PHOSPHATASE_2"/>
    <property type="match status" value="1"/>
</dbReference>
<keyword evidence="11 12" id="KW-0418">Kinase</keyword>
<evidence type="ECO:0000256" key="2">
    <source>
        <dbReference type="ARBA" id="ARBA00013064"/>
    </source>
</evidence>
<gene>
    <name evidence="11 12 13 14" type="primary">LOC105227806</name>
</gene>
<dbReference type="SUPFAM" id="SSF52799">
    <property type="entry name" value="(Phosphotyrosine protein) phosphatases II"/>
    <property type="match status" value="2"/>
</dbReference>
<feature type="compositionally biased region" description="Polar residues" evidence="7">
    <location>
        <begin position="1226"/>
        <end position="1235"/>
    </location>
</feature>
<feature type="region of interest" description="Disordered" evidence="7">
    <location>
        <begin position="840"/>
        <end position="893"/>
    </location>
</feature>
<feature type="compositionally biased region" description="Low complexity" evidence="7">
    <location>
        <begin position="1236"/>
        <end position="1245"/>
    </location>
</feature>
<feature type="region of interest" description="Disordered" evidence="7">
    <location>
        <begin position="1093"/>
        <end position="1163"/>
    </location>
</feature>
<dbReference type="GeneID" id="105227806"/>
<feature type="compositionally biased region" description="Low complexity" evidence="7">
    <location>
        <begin position="420"/>
        <end position="437"/>
    </location>
</feature>
<feature type="compositionally biased region" description="Low complexity" evidence="7">
    <location>
        <begin position="939"/>
        <end position="957"/>
    </location>
</feature>
<keyword evidence="4" id="KW-0378">Hydrolase</keyword>
<feature type="compositionally biased region" description="Low complexity" evidence="7">
    <location>
        <begin position="793"/>
        <end position="806"/>
    </location>
</feature>
<evidence type="ECO:0000313" key="12">
    <source>
        <dbReference type="RefSeq" id="XP_049302726.1"/>
    </source>
</evidence>
<comment type="similarity">
    <text evidence="1">Belongs to the protein-tyrosine phosphatase family. Non-receptor class CDC14 subfamily.</text>
</comment>
<evidence type="ECO:0000259" key="9">
    <source>
        <dbReference type="PROSITE" id="PS50056"/>
    </source>
</evidence>
<dbReference type="Pfam" id="PF00782">
    <property type="entry name" value="DSPc"/>
    <property type="match status" value="1"/>
</dbReference>
<dbReference type="InterPro" id="IPR050561">
    <property type="entry name" value="PTP"/>
</dbReference>
<feature type="region of interest" description="Disordered" evidence="7">
    <location>
        <begin position="417"/>
        <end position="492"/>
    </location>
</feature>
<dbReference type="InterPro" id="IPR029021">
    <property type="entry name" value="Prot-tyrosine_phosphatase-like"/>
</dbReference>
<dbReference type="PANTHER" id="PTHR23339">
    <property type="entry name" value="TYROSINE SPECIFIC PROTEIN PHOSPHATASE AND DUAL SPECIFICITY PROTEIN PHOSPHATASE"/>
    <property type="match status" value="1"/>
</dbReference>
<evidence type="ECO:0000313" key="13">
    <source>
        <dbReference type="RefSeq" id="XP_049302727.1"/>
    </source>
</evidence>
<dbReference type="RefSeq" id="XP_049302725.1">
    <property type="nucleotide sequence ID" value="XM_049446768.1"/>
</dbReference>
<dbReference type="Gene3D" id="3.90.190.10">
    <property type="entry name" value="Protein tyrosine phosphatase superfamily"/>
    <property type="match status" value="2"/>
</dbReference>
<dbReference type="InterPro" id="IPR044506">
    <property type="entry name" value="CDC14_C"/>
</dbReference>
<keyword evidence="10" id="KW-1185">Reference proteome</keyword>
<evidence type="ECO:0000313" key="10">
    <source>
        <dbReference type="Proteomes" id="UP001652620"/>
    </source>
</evidence>
<dbReference type="InterPro" id="IPR000340">
    <property type="entry name" value="Dual-sp_phosphatase_cat-dom"/>
</dbReference>
<dbReference type="EC" id="3.1.3.48" evidence="2"/>
<evidence type="ECO:0000256" key="1">
    <source>
        <dbReference type="ARBA" id="ARBA00007315"/>
    </source>
</evidence>
<dbReference type="RefSeq" id="XP_049302726.1">
    <property type="nucleotide sequence ID" value="XM_049446769.1"/>
</dbReference>
<dbReference type="InterPro" id="IPR029260">
    <property type="entry name" value="DSPn"/>
</dbReference>
<protein>
    <recommendedName>
        <fullName evidence="2">protein-tyrosine-phosphatase</fullName>
        <ecNumber evidence="2">3.1.3.48</ecNumber>
    </recommendedName>
</protein>
<dbReference type="SMART" id="SM00404">
    <property type="entry name" value="PTPc_motif"/>
    <property type="match status" value="1"/>
</dbReference>
<feature type="region of interest" description="Disordered" evidence="7">
    <location>
        <begin position="779"/>
        <end position="814"/>
    </location>
</feature>
<dbReference type="GO" id="GO:0016301">
    <property type="term" value="F:kinase activity"/>
    <property type="evidence" value="ECO:0007669"/>
    <property type="project" value="UniProtKB-KW"/>
</dbReference>
<feature type="compositionally biased region" description="Low complexity" evidence="7">
    <location>
        <begin position="1179"/>
        <end position="1190"/>
    </location>
</feature>
<accession>A0ABM3J0G4</accession>
<evidence type="ECO:0000313" key="11">
    <source>
        <dbReference type="RefSeq" id="XP_049302725.1"/>
    </source>
</evidence>
<dbReference type="InterPro" id="IPR003595">
    <property type="entry name" value="Tyr_Pase_cat"/>
</dbReference>
<dbReference type="Proteomes" id="UP001652620">
    <property type="component" value="Chromosome 1"/>
</dbReference>
<dbReference type="CDD" id="cd17657">
    <property type="entry name" value="CDC14_N"/>
    <property type="match status" value="1"/>
</dbReference>
<feature type="region of interest" description="Disordered" evidence="7">
    <location>
        <begin position="1179"/>
        <end position="1208"/>
    </location>
</feature>
<proteinExistence type="inferred from homology"/>
<evidence type="ECO:0000256" key="4">
    <source>
        <dbReference type="ARBA" id="ARBA00022801"/>
    </source>
</evidence>
<dbReference type="InterPro" id="IPR000387">
    <property type="entry name" value="Tyr_Pase_dom"/>
</dbReference>